<reference evidence="5" key="1">
    <citation type="submission" date="2020-07" db="EMBL/GenBank/DDBJ databases">
        <title>Multicomponent nature underlies the extraordinary mechanical properties of spider dragline silk.</title>
        <authorList>
            <person name="Kono N."/>
            <person name="Nakamura H."/>
            <person name="Mori M."/>
            <person name="Yoshida Y."/>
            <person name="Ohtoshi R."/>
            <person name="Malay A.D."/>
            <person name="Moran D.A.P."/>
            <person name="Tomita M."/>
            <person name="Numata K."/>
            <person name="Arakawa K."/>
        </authorList>
    </citation>
    <scope>NUCLEOTIDE SEQUENCE</scope>
</reference>
<dbReference type="GO" id="GO:0008483">
    <property type="term" value="F:transaminase activity"/>
    <property type="evidence" value="ECO:0007669"/>
    <property type="project" value="UniProtKB-KW"/>
</dbReference>
<dbReference type="AlphaFoldDB" id="A0A8X6LUT3"/>
<comment type="caution">
    <text evidence="5">The sequence shown here is derived from an EMBL/GenBank/DDBJ whole genome shotgun (WGS) entry which is preliminary data.</text>
</comment>
<keyword evidence="6" id="KW-1185">Reference proteome</keyword>
<evidence type="ECO:0000256" key="1">
    <source>
        <dbReference type="ARBA" id="ARBA00001933"/>
    </source>
</evidence>
<accession>A0A8X6LUT3</accession>
<gene>
    <name evidence="5" type="primary">NCL1_32962</name>
    <name evidence="5" type="ORF">TNCT_78361</name>
</gene>
<evidence type="ECO:0000256" key="4">
    <source>
        <dbReference type="ARBA" id="ARBA00022679"/>
    </source>
</evidence>
<organism evidence="5 6">
    <name type="scientific">Trichonephila clavata</name>
    <name type="common">Joro spider</name>
    <name type="synonym">Nephila clavata</name>
    <dbReference type="NCBI Taxonomy" id="2740835"/>
    <lineage>
        <taxon>Eukaryota</taxon>
        <taxon>Metazoa</taxon>
        <taxon>Ecdysozoa</taxon>
        <taxon>Arthropoda</taxon>
        <taxon>Chelicerata</taxon>
        <taxon>Arachnida</taxon>
        <taxon>Araneae</taxon>
        <taxon>Araneomorphae</taxon>
        <taxon>Entelegynae</taxon>
        <taxon>Araneoidea</taxon>
        <taxon>Nephilidae</taxon>
        <taxon>Trichonephila</taxon>
    </lineage>
</organism>
<sequence>MKTHLRLYVFWYKNKERGGKPPSEQELRSCMVNEFPGAANLSILSFMGGFHGRTLEPLLPLILTYSQAGCAIL</sequence>
<comment type="cofactor">
    <cofactor evidence="1">
        <name>pyridoxal 5'-phosphate</name>
        <dbReference type="ChEBI" id="CHEBI:597326"/>
    </cofactor>
</comment>
<dbReference type="Proteomes" id="UP000887116">
    <property type="component" value="Unassembled WGS sequence"/>
</dbReference>
<keyword evidence="3 5" id="KW-0032">Aminotransferase</keyword>
<evidence type="ECO:0000256" key="2">
    <source>
        <dbReference type="ARBA" id="ARBA00008954"/>
    </source>
</evidence>
<comment type="similarity">
    <text evidence="2">Belongs to the class-III pyridoxal-phosphate-dependent aminotransferase family.</text>
</comment>
<proteinExistence type="inferred from homology"/>
<dbReference type="GO" id="GO:0030170">
    <property type="term" value="F:pyridoxal phosphate binding"/>
    <property type="evidence" value="ECO:0007669"/>
    <property type="project" value="TreeGrafter"/>
</dbReference>
<dbReference type="EMBL" id="BMAO01037946">
    <property type="protein sequence ID" value="GFR21442.1"/>
    <property type="molecule type" value="Genomic_DNA"/>
</dbReference>
<dbReference type="GO" id="GO:0005739">
    <property type="term" value="C:mitochondrion"/>
    <property type="evidence" value="ECO:0007669"/>
    <property type="project" value="TreeGrafter"/>
</dbReference>
<dbReference type="OrthoDB" id="5419315at2759"/>
<dbReference type="PANTHER" id="PTHR43206">
    <property type="entry name" value="AMINOTRANSFERASE"/>
    <property type="match status" value="1"/>
</dbReference>
<dbReference type="PANTHER" id="PTHR43206:SF1">
    <property type="entry name" value="4-AMINOBUTYRATE AMINOTRANSFERASE, MITOCHONDRIAL"/>
    <property type="match status" value="1"/>
</dbReference>
<dbReference type="Gene3D" id="3.40.640.10">
    <property type="entry name" value="Type I PLP-dependent aspartate aminotransferase-like (Major domain)"/>
    <property type="match status" value="1"/>
</dbReference>
<keyword evidence="4" id="KW-0808">Transferase</keyword>
<evidence type="ECO:0000313" key="6">
    <source>
        <dbReference type="Proteomes" id="UP000887116"/>
    </source>
</evidence>
<dbReference type="GO" id="GO:0009450">
    <property type="term" value="P:gamma-aminobutyric acid catabolic process"/>
    <property type="evidence" value="ECO:0007669"/>
    <property type="project" value="TreeGrafter"/>
</dbReference>
<protein>
    <submittedName>
        <fullName evidence="5">4-aminobutyrate aminotransferase</fullName>
    </submittedName>
</protein>
<name>A0A8X6LUT3_TRICU</name>
<dbReference type="InterPro" id="IPR015421">
    <property type="entry name" value="PyrdxlP-dep_Trfase_major"/>
</dbReference>
<evidence type="ECO:0000256" key="3">
    <source>
        <dbReference type="ARBA" id="ARBA00022576"/>
    </source>
</evidence>
<evidence type="ECO:0000313" key="5">
    <source>
        <dbReference type="EMBL" id="GFR21442.1"/>
    </source>
</evidence>